<evidence type="ECO:0000313" key="5">
    <source>
        <dbReference type="Proteomes" id="UP000261620"/>
    </source>
</evidence>
<dbReference type="AlphaFoldDB" id="A0A3Q3XJD1"/>
<keyword evidence="5" id="KW-1185">Reference proteome</keyword>
<reference evidence="4" key="1">
    <citation type="submission" date="2025-08" db="UniProtKB">
        <authorList>
            <consortium name="Ensembl"/>
        </authorList>
    </citation>
    <scope>IDENTIFICATION</scope>
</reference>
<dbReference type="PANTHER" id="PTHR12601">
    <property type="entry name" value="EUKARYOTIC TRANSLATION INITIATION FACTOR 3 SUBUNIT EIF-3"/>
    <property type="match status" value="1"/>
</dbReference>
<dbReference type="Gene3D" id="1.25.40.10">
    <property type="entry name" value="Tetratricopeptide repeat domain"/>
    <property type="match status" value="2"/>
</dbReference>
<evidence type="ECO:0000313" key="4">
    <source>
        <dbReference type="Ensembl" id="ENSMMOP00000023561.1"/>
    </source>
</evidence>
<dbReference type="PROSITE" id="PS51823">
    <property type="entry name" value="CLU"/>
    <property type="match status" value="1"/>
</dbReference>
<dbReference type="InterPro" id="IPR033646">
    <property type="entry name" value="CLU-central"/>
</dbReference>
<sequence>APDWNEELQAARDLPLHSLEERLQRDRALLQQVNSAFVRTVRQGAETVVDGLVEPVNGNPEDPAFLWGGLFMSQGASARGLLYGVHAGPQESPNRRRLLELLAHASKLLCLHRHVVVAPSSHQVPLFTSIDAQGLLGADGRFYILDVFRTFPADANFCPEGETESQIVDREGESNASCEEDTENKDCIKEGWPENYQSETGLPKSFVHRLCRLKPELVQAFIQHHCQFTQRVKEMLDEDGGFEEDSRATKAVRAACEEVGSVSNIIFEMRFNSNVFAPVSFPACESKSIKLQERLLREAASFIITHQIPAFMEYCLQNNEAPMDGASLKQTLHQKGINVRYLGHVFKLIHQSEHKERLRHITRLVVGEIFIRSARRVFKSFIQQGVDVPSLSAAISHFLCCLLVPHFTPTPAGEESKKKSRRRGRGAGASESTPWSTLTGSEVWNLVCQDSVETYNIADSLSGLNPLVEHYGLQKISLLREFCLKTGLRLRDYFLDNQNKAPISPDDILNFFPIVKHIHMPTVDAAKAHRAAQTSIQKLLDQAHEQLKEAVYLYGRVCDDLHPEACYCHSLLARVAFLQGKPAEARSAQLKAVVISERVLGFDHPNTIQQYALLAVYVFAGGETALAQKCLLRARLLTLTVHGEDHPYIATLDNCLGLVLAGDLTGQYLRNALRLNNSFFGPTNVHTALQHLLAQWFCSRGEYRSAMTHEKEALTVFTTLFGQDHSQTLCSKEFLCTITKQAVKVERSLRQTGAECLSPTTETMLEQMCLVMGIRRITQ</sequence>
<dbReference type="GO" id="GO:0003729">
    <property type="term" value="F:mRNA binding"/>
    <property type="evidence" value="ECO:0007669"/>
    <property type="project" value="TreeGrafter"/>
</dbReference>
<dbReference type="STRING" id="94237.ENSMMOP00000023561"/>
<dbReference type="OMA" id="PACESKS"/>
<dbReference type="SUPFAM" id="SSF48452">
    <property type="entry name" value="TPR-like"/>
    <property type="match status" value="1"/>
</dbReference>
<evidence type="ECO:0000256" key="2">
    <source>
        <dbReference type="SAM" id="MobiDB-lite"/>
    </source>
</evidence>
<dbReference type="Proteomes" id="UP000261620">
    <property type="component" value="Unplaced"/>
</dbReference>
<protein>
    <recommendedName>
        <fullName evidence="3">Clu domain-containing protein</fullName>
    </recommendedName>
</protein>
<dbReference type="GO" id="GO:0048312">
    <property type="term" value="P:intracellular distribution of mitochondria"/>
    <property type="evidence" value="ECO:0007669"/>
    <property type="project" value="TreeGrafter"/>
</dbReference>
<dbReference type="CDD" id="cd15466">
    <property type="entry name" value="CLU-central"/>
    <property type="match status" value="1"/>
</dbReference>
<keyword evidence="1" id="KW-0963">Cytoplasm</keyword>
<evidence type="ECO:0000256" key="1">
    <source>
        <dbReference type="ARBA" id="ARBA00022490"/>
    </source>
</evidence>
<dbReference type="InterPro" id="IPR027523">
    <property type="entry name" value="CLU_prot"/>
</dbReference>
<feature type="domain" description="Clu" evidence="3">
    <location>
        <begin position="1"/>
        <end position="283"/>
    </location>
</feature>
<organism evidence="4 5">
    <name type="scientific">Mola mola</name>
    <name type="common">Ocean sunfish</name>
    <name type="synonym">Tetraodon mola</name>
    <dbReference type="NCBI Taxonomy" id="94237"/>
    <lineage>
        <taxon>Eukaryota</taxon>
        <taxon>Metazoa</taxon>
        <taxon>Chordata</taxon>
        <taxon>Craniata</taxon>
        <taxon>Vertebrata</taxon>
        <taxon>Euteleostomi</taxon>
        <taxon>Actinopterygii</taxon>
        <taxon>Neopterygii</taxon>
        <taxon>Teleostei</taxon>
        <taxon>Neoteleostei</taxon>
        <taxon>Acanthomorphata</taxon>
        <taxon>Eupercaria</taxon>
        <taxon>Tetraodontiformes</taxon>
        <taxon>Molidae</taxon>
        <taxon>Mola</taxon>
    </lineage>
</organism>
<dbReference type="GO" id="GO:0005737">
    <property type="term" value="C:cytoplasm"/>
    <property type="evidence" value="ECO:0007669"/>
    <property type="project" value="TreeGrafter"/>
</dbReference>
<dbReference type="Pfam" id="PF13236">
    <property type="entry name" value="CLU"/>
    <property type="match status" value="2"/>
</dbReference>
<reference evidence="4" key="2">
    <citation type="submission" date="2025-09" db="UniProtKB">
        <authorList>
            <consortium name="Ensembl"/>
        </authorList>
    </citation>
    <scope>IDENTIFICATION</scope>
</reference>
<proteinExistence type="predicted"/>
<dbReference type="InterPro" id="IPR025697">
    <property type="entry name" value="CLU_dom"/>
</dbReference>
<name>A0A3Q3XJD1_MOLML</name>
<accession>A0A3Q3XJD1</accession>
<dbReference type="Ensembl" id="ENSMMOT00000023953.1">
    <property type="protein sequence ID" value="ENSMMOP00000023561.1"/>
    <property type="gene ID" value="ENSMMOG00000017932.1"/>
</dbReference>
<dbReference type="Pfam" id="PF12807">
    <property type="entry name" value="eIF3_p135"/>
    <property type="match status" value="1"/>
</dbReference>
<dbReference type="InterPro" id="IPR011990">
    <property type="entry name" value="TPR-like_helical_dom_sf"/>
</dbReference>
<evidence type="ECO:0000259" key="3">
    <source>
        <dbReference type="PROSITE" id="PS51823"/>
    </source>
</evidence>
<feature type="region of interest" description="Disordered" evidence="2">
    <location>
        <begin position="411"/>
        <end position="434"/>
    </location>
</feature>
<dbReference type="PANTHER" id="PTHR12601:SF41">
    <property type="entry name" value="CLUSTERED MITOCHONDRIA PROTEIN HOMOLOG"/>
    <property type="match status" value="1"/>
</dbReference>
<dbReference type="Pfam" id="PF13374">
    <property type="entry name" value="TPR_10"/>
    <property type="match status" value="2"/>
</dbReference>